<dbReference type="Gene3D" id="1.10.10.10">
    <property type="entry name" value="Winged helix-like DNA-binding domain superfamily/Winged helix DNA-binding domain"/>
    <property type="match status" value="4"/>
</dbReference>
<evidence type="ECO:0000259" key="8">
    <source>
        <dbReference type="Pfam" id="PF21981"/>
    </source>
</evidence>
<evidence type="ECO:0000259" key="9">
    <source>
        <dbReference type="Pfam" id="PF21982"/>
    </source>
</evidence>
<accession>A0A179EUX7</accession>
<dbReference type="NCBIfam" id="NF010733">
    <property type="entry name" value="PRK14135.1"/>
    <property type="match status" value="1"/>
</dbReference>
<dbReference type="InterPro" id="IPR053924">
    <property type="entry name" value="RecX_HTH_2nd"/>
</dbReference>
<protein>
    <recommendedName>
        <fullName evidence="4 6">Regulatory protein RecX</fullName>
    </recommendedName>
</protein>
<dbReference type="KEGG" id="eth:CK496_08310"/>
<feature type="domain" description="RecX second three-helical" evidence="7">
    <location>
        <begin position="106"/>
        <end position="147"/>
    </location>
</feature>
<dbReference type="PANTHER" id="PTHR33602">
    <property type="entry name" value="REGULATORY PROTEIN RECX FAMILY PROTEIN"/>
    <property type="match status" value="1"/>
</dbReference>
<feature type="domain" description="RecX first three-helical" evidence="9">
    <location>
        <begin position="61"/>
        <end position="99"/>
    </location>
</feature>
<comment type="caution">
    <text evidence="10">The sequence shown here is derived from an EMBL/GenBank/DDBJ whole genome shotgun (WGS) entry which is preliminary data.</text>
</comment>
<comment type="similarity">
    <text evidence="3 6">Belongs to the RecX family.</text>
</comment>
<dbReference type="EMBL" id="LWMN01000001">
    <property type="protein sequence ID" value="OAQ56995.1"/>
    <property type="molecule type" value="Genomic_DNA"/>
</dbReference>
<evidence type="ECO:0000259" key="7">
    <source>
        <dbReference type="Pfam" id="PF02631"/>
    </source>
</evidence>
<dbReference type="Pfam" id="PF21981">
    <property type="entry name" value="RecX_HTH3"/>
    <property type="match status" value="2"/>
</dbReference>
<evidence type="ECO:0000256" key="1">
    <source>
        <dbReference type="ARBA" id="ARBA00003529"/>
    </source>
</evidence>
<dbReference type="AlphaFoldDB" id="A0A179EUX7"/>
<dbReference type="Pfam" id="PF21982">
    <property type="entry name" value="RecX_HTH1"/>
    <property type="match status" value="1"/>
</dbReference>
<dbReference type="PANTHER" id="PTHR33602:SF1">
    <property type="entry name" value="REGULATORY PROTEIN RECX FAMILY PROTEIN"/>
    <property type="match status" value="1"/>
</dbReference>
<dbReference type="GO" id="GO:0006282">
    <property type="term" value="P:regulation of DNA repair"/>
    <property type="evidence" value="ECO:0007669"/>
    <property type="project" value="UniProtKB-UniRule"/>
</dbReference>
<feature type="domain" description="RecX third three-helical" evidence="8">
    <location>
        <begin position="153"/>
        <end position="200"/>
    </location>
</feature>
<comment type="function">
    <text evidence="1 6">Modulates RecA activity.</text>
</comment>
<keyword evidence="5 6" id="KW-0963">Cytoplasm</keyword>
<evidence type="ECO:0000313" key="10">
    <source>
        <dbReference type="EMBL" id="OAQ56995.1"/>
    </source>
</evidence>
<dbReference type="HAMAP" id="MF_01114">
    <property type="entry name" value="RecX"/>
    <property type="match status" value="1"/>
</dbReference>
<dbReference type="GeneID" id="77487643"/>
<dbReference type="GO" id="GO:0005737">
    <property type="term" value="C:cytoplasm"/>
    <property type="evidence" value="ECO:0007669"/>
    <property type="project" value="UniProtKB-SubCell"/>
</dbReference>
<gene>
    <name evidence="6" type="primary">recX</name>
    <name evidence="10" type="ORF">A6E74_01065</name>
</gene>
<feature type="domain" description="RecX third three-helical" evidence="8">
    <location>
        <begin position="210"/>
        <end position="257"/>
    </location>
</feature>
<evidence type="ECO:0000256" key="4">
    <source>
        <dbReference type="ARBA" id="ARBA00018111"/>
    </source>
</evidence>
<proteinExistence type="inferred from homology"/>
<reference evidence="10 11" key="1">
    <citation type="submission" date="2016-04" db="EMBL/GenBank/DDBJ databases">
        <title>Draft genome of an Enterococcus thailandicus strain isolated from bovine feces.</title>
        <authorList>
            <person name="Beukers A.G."/>
            <person name="Zaheer R."/>
            <person name="Goji N."/>
            <person name="Cook S.R."/>
            <person name="Amoako K."/>
            <person name="Chaves A.V."/>
            <person name="Ward M.P."/>
            <person name="Mcallister T.A."/>
        </authorList>
    </citation>
    <scope>NUCLEOTIDE SEQUENCE [LARGE SCALE GENOMIC DNA]</scope>
    <source>
        <strain evidence="10 11">F0711D 46</strain>
    </source>
</reference>
<sequence length="266" mass="31137">MITVTRISKGKGPFYQVDLSVGEPLRVSEDVLIRYRLLKGRELDEELIKEIKKSSGEDFGFQQALNYLSYQLRSEKEIRTYLKEKEIVQEDRNKIVARLKELDLINDLVYGESYVRTQMRLSDKGPRKLSQQLQQKGLKPEIIEQALSQYLFEDQVEVASIAAQKAYKKNHGKSQKELLRKIQQNLMTKGFNSEVIQQAIAQLPQEVDEEAEYELLVSQGEKLWRKNARFDLTKRRMKVKQSLYQKGFNLDLIQRFISEKEAEISE</sequence>
<evidence type="ECO:0000256" key="6">
    <source>
        <dbReference type="HAMAP-Rule" id="MF_01114"/>
    </source>
</evidence>
<evidence type="ECO:0000256" key="3">
    <source>
        <dbReference type="ARBA" id="ARBA00009695"/>
    </source>
</evidence>
<dbReference type="InterPro" id="IPR053925">
    <property type="entry name" value="RecX_HTH_3rd"/>
</dbReference>
<dbReference type="Pfam" id="PF02631">
    <property type="entry name" value="RecX_HTH2"/>
    <property type="match status" value="1"/>
</dbReference>
<evidence type="ECO:0000256" key="5">
    <source>
        <dbReference type="ARBA" id="ARBA00022490"/>
    </source>
</evidence>
<dbReference type="InterPro" id="IPR003783">
    <property type="entry name" value="Regulatory_RecX"/>
</dbReference>
<keyword evidence="11" id="KW-1185">Reference proteome</keyword>
<organism evidence="10 11">
    <name type="scientific">Enterococcus thailandicus</name>
    <dbReference type="NCBI Taxonomy" id="417368"/>
    <lineage>
        <taxon>Bacteria</taxon>
        <taxon>Bacillati</taxon>
        <taxon>Bacillota</taxon>
        <taxon>Bacilli</taxon>
        <taxon>Lactobacillales</taxon>
        <taxon>Enterococcaceae</taxon>
        <taxon>Enterococcus</taxon>
    </lineage>
</organism>
<evidence type="ECO:0000256" key="2">
    <source>
        <dbReference type="ARBA" id="ARBA00004496"/>
    </source>
</evidence>
<dbReference type="InterPro" id="IPR053926">
    <property type="entry name" value="RecX_HTH_1st"/>
</dbReference>
<dbReference type="RefSeq" id="WP_067480787.1">
    <property type="nucleotide sequence ID" value="NZ_BSWU01000002.1"/>
</dbReference>
<dbReference type="InterPro" id="IPR036388">
    <property type="entry name" value="WH-like_DNA-bd_sf"/>
</dbReference>
<evidence type="ECO:0000313" key="11">
    <source>
        <dbReference type="Proteomes" id="UP000078516"/>
    </source>
</evidence>
<comment type="subcellular location">
    <subcellularLocation>
        <location evidence="2 6">Cytoplasm</location>
    </subcellularLocation>
</comment>
<name>A0A179EUX7_ENTTH</name>
<dbReference type="Proteomes" id="UP000078516">
    <property type="component" value="Unassembled WGS sequence"/>
</dbReference>